<accession>A0ABP0GUE8</accession>
<evidence type="ECO:0000313" key="2">
    <source>
        <dbReference type="Proteomes" id="UP001642483"/>
    </source>
</evidence>
<protein>
    <submittedName>
        <fullName evidence="1">Uncharacterized protein</fullName>
    </submittedName>
</protein>
<name>A0ABP0GUE8_CLALP</name>
<dbReference type="Proteomes" id="UP001642483">
    <property type="component" value="Unassembled WGS sequence"/>
</dbReference>
<organism evidence="1 2">
    <name type="scientific">Clavelina lepadiformis</name>
    <name type="common">Light-bulb sea squirt</name>
    <name type="synonym">Ascidia lepadiformis</name>
    <dbReference type="NCBI Taxonomy" id="159417"/>
    <lineage>
        <taxon>Eukaryota</taxon>
        <taxon>Metazoa</taxon>
        <taxon>Chordata</taxon>
        <taxon>Tunicata</taxon>
        <taxon>Ascidiacea</taxon>
        <taxon>Aplousobranchia</taxon>
        <taxon>Clavelinidae</taxon>
        <taxon>Clavelina</taxon>
    </lineage>
</organism>
<proteinExistence type="predicted"/>
<comment type="caution">
    <text evidence="1">The sequence shown here is derived from an EMBL/GenBank/DDBJ whole genome shotgun (WGS) entry which is preliminary data.</text>
</comment>
<dbReference type="EMBL" id="CAWYQH010000141">
    <property type="protein sequence ID" value="CAK8694274.1"/>
    <property type="molecule type" value="Genomic_DNA"/>
</dbReference>
<gene>
    <name evidence="1" type="ORF">CVLEPA_LOCUS27656</name>
</gene>
<keyword evidence="2" id="KW-1185">Reference proteome</keyword>
<evidence type="ECO:0000313" key="1">
    <source>
        <dbReference type="EMBL" id="CAK8694274.1"/>
    </source>
</evidence>
<reference evidence="1 2" key="1">
    <citation type="submission" date="2024-02" db="EMBL/GenBank/DDBJ databases">
        <authorList>
            <person name="Daric V."/>
            <person name="Darras S."/>
        </authorList>
    </citation>
    <scope>NUCLEOTIDE SEQUENCE [LARGE SCALE GENOMIC DNA]</scope>
</reference>
<sequence length="126" mass="15091">MNENSKIGRYPPLVQEDTEICEGELERNCWKCYKEKDFLKQARRNYDDVMSGHVEQLLVSLIDRWKEDSSVLGLFSLFGSQFSFVRTWTESRLRRRRKARKSFLQPKDTTWRRSSAYVSHFMRNGT</sequence>